<dbReference type="PROSITE" id="PS00600">
    <property type="entry name" value="AA_TRANSFER_CLASS_3"/>
    <property type="match status" value="1"/>
</dbReference>
<keyword evidence="6" id="KW-1185">Reference proteome</keyword>
<protein>
    <submittedName>
        <fullName evidence="5">4-aminobutyrate aminotransferase-like enzyme</fullName>
    </submittedName>
</protein>
<dbReference type="InterPro" id="IPR015424">
    <property type="entry name" value="PyrdxlP-dep_Trfase"/>
</dbReference>
<accession>A0A840VAZ5</accession>
<comment type="caution">
    <text evidence="5">The sequence shown here is derived from an EMBL/GenBank/DDBJ whole genome shotgun (WGS) entry which is preliminary data.</text>
</comment>
<evidence type="ECO:0000313" key="5">
    <source>
        <dbReference type="EMBL" id="MBB5372764.1"/>
    </source>
</evidence>
<evidence type="ECO:0000256" key="3">
    <source>
        <dbReference type="ARBA" id="ARBA00022898"/>
    </source>
</evidence>
<gene>
    <name evidence="5" type="ORF">HNP71_001015</name>
</gene>
<dbReference type="InterPro" id="IPR015422">
    <property type="entry name" value="PyrdxlP-dep_Trfase_small"/>
</dbReference>
<dbReference type="SUPFAM" id="SSF53383">
    <property type="entry name" value="PLP-dependent transferases"/>
    <property type="match status" value="1"/>
</dbReference>
<keyword evidence="5" id="KW-0032">Aminotransferase</keyword>
<dbReference type="Pfam" id="PF00202">
    <property type="entry name" value="Aminotran_3"/>
    <property type="match status" value="1"/>
</dbReference>
<evidence type="ECO:0000256" key="4">
    <source>
        <dbReference type="RuleBase" id="RU003560"/>
    </source>
</evidence>
<proteinExistence type="inferred from homology"/>
<dbReference type="GO" id="GO:0008483">
    <property type="term" value="F:transaminase activity"/>
    <property type="evidence" value="ECO:0007669"/>
    <property type="project" value="UniProtKB-KW"/>
</dbReference>
<keyword evidence="3 4" id="KW-0663">Pyridoxal phosphate</keyword>
<comment type="similarity">
    <text evidence="2 4">Belongs to the class-III pyridoxal-phosphate-dependent aminotransferase family.</text>
</comment>
<dbReference type="InterPro" id="IPR005814">
    <property type="entry name" value="Aminotrans_3"/>
</dbReference>
<dbReference type="PANTHER" id="PTHR45688">
    <property type="match status" value="1"/>
</dbReference>
<evidence type="ECO:0000256" key="2">
    <source>
        <dbReference type="ARBA" id="ARBA00008954"/>
    </source>
</evidence>
<reference evidence="5 6" key="1">
    <citation type="submission" date="2020-08" db="EMBL/GenBank/DDBJ databases">
        <title>Genomic Encyclopedia of Type Strains, Phase IV (KMG-IV): sequencing the most valuable type-strain genomes for metagenomic binning, comparative biology and taxonomic classification.</title>
        <authorList>
            <person name="Goeker M."/>
        </authorList>
    </citation>
    <scope>NUCLEOTIDE SEQUENCE [LARGE SCALE GENOMIC DNA]</scope>
    <source>
        <strain evidence="5 6">DSM 27026</strain>
    </source>
</reference>
<dbReference type="EMBL" id="JACHFJ010000003">
    <property type="protein sequence ID" value="MBB5372764.1"/>
    <property type="molecule type" value="Genomic_DNA"/>
</dbReference>
<dbReference type="InterPro" id="IPR049704">
    <property type="entry name" value="Aminotrans_3_PPA_site"/>
</dbReference>
<dbReference type="RefSeq" id="WP_183265787.1">
    <property type="nucleotide sequence ID" value="NZ_JACHFJ010000003.1"/>
</dbReference>
<dbReference type="Proteomes" id="UP000553706">
    <property type="component" value="Unassembled WGS sequence"/>
</dbReference>
<evidence type="ECO:0000256" key="1">
    <source>
        <dbReference type="ARBA" id="ARBA00001933"/>
    </source>
</evidence>
<sequence length="439" mass="46289">MSATKQILALNRFDGDDTSHFPPALAERVARRRATFGAASVLFYEQPIEMVRGEGVYLFDAQGNRYLDMYNNVPSVGHCHPSVASAIAAQAARLNVHTRYLNRGVETYAERLLSLFPEPLTNLVMTCTGSESNDLAMRIATTVTGKGGFIVTRAAYHGNTSAVTAISPSSFSAAPVAPHVRLIPAPLAEGDVAGVFATNLRAAIAELEESGIGFAALVVDSIFSSDGIFADPPGFLQAALSAAHEAGGLFIADEVQPGFGRTGGGMWGFARHGIVPDIVTMGKPMGNGFPMGGVVTQPEYLARFCASTGYFNTFGGTPVAAAAGNAVLDVIAEECLIENAALSGDFLKQGLLELQKEFPRIGGVRGAGLFIGLDFNDPESGTPDQPYASYIINAMKRHHILIGAAGLYGHTLKIRPPLCFNIGHGTVFLETLRKVLAGG</sequence>
<dbReference type="Gene3D" id="3.40.640.10">
    <property type="entry name" value="Type I PLP-dependent aspartate aminotransferase-like (Major domain)"/>
    <property type="match status" value="1"/>
</dbReference>
<comment type="cofactor">
    <cofactor evidence="1">
        <name>pyridoxal 5'-phosphate</name>
        <dbReference type="ChEBI" id="CHEBI:597326"/>
    </cofactor>
</comment>
<evidence type="ECO:0000313" key="6">
    <source>
        <dbReference type="Proteomes" id="UP000553706"/>
    </source>
</evidence>
<dbReference type="CDD" id="cd00610">
    <property type="entry name" value="OAT_like"/>
    <property type="match status" value="1"/>
</dbReference>
<dbReference type="AlphaFoldDB" id="A0A840VAZ5"/>
<dbReference type="GO" id="GO:0030170">
    <property type="term" value="F:pyridoxal phosphate binding"/>
    <property type="evidence" value="ECO:0007669"/>
    <property type="project" value="InterPro"/>
</dbReference>
<dbReference type="PANTHER" id="PTHR45688:SF13">
    <property type="entry name" value="ALANINE--GLYOXYLATE AMINOTRANSFERASE 2-LIKE"/>
    <property type="match status" value="1"/>
</dbReference>
<name>A0A840VAZ5_9PROT</name>
<dbReference type="Gene3D" id="3.90.1150.10">
    <property type="entry name" value="Aspartate Aminotransferase, domain 1"/>
    <property type="match status" value="1"/>
</dbReference>
<dbReference type="InterPro" id="IPR015421">
    <property type="entry name" value="PyrdxlP-dep_Trfase_major"/>
</dbReference>
<keyword evidence="5" id="KW-0808">Transferase</keyword>
<dbReference type="PIRSF" id="PIRSF000521">
    <property type="entry name" value="Transaminase_4ab_Lys_Orn"/>
    <property type="match status" value="1"/>
</dbReference>
<organism evidence="5 6">
    <name type="scientific">Acidocella aromatica</name>
    <dbReference type="NCBI Taxonomy" id="1303579"/>
    <lineage>
        <taxon>Bacteria</taxon>
        <taxon>Pseudomonadati</taxon>
        <taxon>Pseudomonadota</taxon>
        <taxon>Alphaproteobacteria</taxon>
        <taxon>Acetobacterales</taxon>
        <taxon>Acidocellaceae</taxon>
        <taxon>Acidocella</taxon>
    </lineage>
</organism>